<dbReference type="SUPFAM" id="SSF58038">
    <property type="entry name" value="SNARE fusion complex"/>
    <property type="match status" value="1"/>
</dbReference>
<comment type="subcellular location">
    <subcellularLocation>
        <location evidence="1">Membrane</location>
        <topology evidence="1">Single-pass membrane protein</topology>
    </subcellularLocation>
</comment>
<organism evidence="8">
    <name type="scientific">Amphora coffeiformis</name>
    <dbReference type="NCBI Taxonomy" id="265554"/>
    <lineage>
        <taxon>Eukaryota</taxon>
        <taxon>Sar</taxon>
        <taxon>Stramenopiles</taxon>
        <taxon>Ochrophyta</taxon>
        <taxon>Bacillariophyta</taxon>
        <taxon>Bacillariophyceae</taxon>
        <taxon>Bacillariophycidae</taxon>
        <taxon>Thalassiophysales</taxon>
        <taxon>Catenulaceae</taxon>
        <taxon>Amphora</taxon>
    </lineage>
</organism>
<proteinExistence type="predicted"/>
<dbReference type="GO" id="GO:0016020">
    <property type="term" value="C:membrane"/>
    <property type="evidence" value="ECO:0007669"/>
    <property type="project" value="UniProtKB-SubCell"/>
</dbReference>
<dbReference type="PANTHER" id="PTHR12791">
    <property type="entry name" value="GOLGI SNARE BET1-RELATED"/>
    <property type="match status" value="1"/>
</dbReference>
<dbReference type="EMBL" id="HBIM01023140">
    <property type="protein sequence ID" value="CAE0420348.1"/>
    <property type="molecule type" value="Transcribed_RNA"/>
</dbReference>
<name>A0A7S3PCT6_9STRA</name>
<protein>
    <recommendedName>
        <fullName evidence="9">t-SNARE coiled-coil homology domain-containing protein</fullName>
    </recommendedName>
</protein>
<reference evidence="8" key="1">
    <citation type="submission" date="2021-01" db="EMBL/GenBank/DDBJ databases">
        <authorList>
            <person name="Corre E."/>
            <person name="Pelletier E."/>
            <person name="Niang G."/>
            <person name="Scheremetjew M."/>
            <person name="Finn R."/>
            <person name="Kale V."/>
            <person name="Holt S."/>
            <person name="Cochrane G."/>
            <person name="Meng A."/>
            <person name="Brown T."/>
            <person name="Cohen L."/>
        </authorList>
    </citation>
    <scope>NUCLEOTIDE SEQUENCE</scope>
    <source>
        <strain evidence="8">CCMP127</strain>
    </source>
</reference>
<dbReference type="Gene3D" id="1.20.5.110">
    <property type="match status" value="1"/>
</dbReference>
<evidence type="ECO:0000256" key="2">
    <source>
        <dbReference type="ARBA" id="ARBA00022448"/>
    </source>
</evidence>
<accession>A0A7S3PCT6</accession>
<sequence>MPPTSIAEWDNEYARLARAASQIRSGVVAGGAADLPSGLQRLEAALQHLPLQPTEIQRRRRLVQHLQQTTTTTSTTTTGGAGQAQSQMQLAMQQQDAMIDDLAVGVGRLKHQTHAISDEAGMHVNLLNDMETNLDAAQQGLEDETRRAARLKEDQSVWRLQLIVAGLSVLLVLLIVMGISP</sequence>
<evidence type="ECO:0000256" key="5">
    <source>
        <dbReference type="ARBA" id="ARBA00023136"/>
    </source>
</evidence>
<gene>
    <name evidence="8" type="ORF">ACOF00016_LOCUS17127</name>
</gene>
<keyword evidence="6" id="KW-0175">Coiled coil</keyword>
<feature type="coiled-coil region" evidence="6">
    <location>
        <begin position="127"/>
        <end position="154"/>
    </location>
</feature>
<evidence type="ECO:0000256" key="7">
    <source>
        <dbReference type="SAM" id="Phobius"/>
    </source>
</evidence>
<feature type="transmembrane region" description="Helical" evidence="7">
    <location>
        <begin position="157"/>
        <end position="179"/>
    </location>
</feature>
<evidence type="ECO:0000313" key="8">
    <source>
        <dbReference type="EMBL" id="CAE0420348.1"/>
    </source>
</evidence>
<keyword evidence="5 7" id="KW-0472">Membrane</keyword>
<keyword evidence="3 7" id="KW-0812">Transmembrane</keyword>
<evidence type="ECO:0000256" key="6">
    <source>
        <dbReference type="SAM" id="Coils"/>
    </source>
</evidence>
<evidence type="ECO:0008006" key="9">
    <source>
        <dbReference type="Google" id="ProtNLM"/>
    </source>
</evidence>
<keyword evidence="2" id="KW-0813">Transport</keyword>
<keyword evidence="4 7" id="KW-1133">Transmembrane helix</keyword>
<evidence type="ECO:0000256" key="3">
    <source>
        <dbReference type="ARBA" id="ARBA00022692"/>
    </source>
</evidence>
<evidence type="ECO:0000256" key="1">
    <source>
        <dbReference type="ARBA" id="ARBA00004167"/>
    </source>
</evidence>
<dbReference type="AlphaFoldDB" id="A0A7S3PCT6"/>
<dbReference type="CDD" id="cd15841">
    <property type="entry name" value="SNARE_Qc"/>
    <property type="match status" value="1"/>
</dbReference>
<evidence type="ECO:0000256" key="4">
    <source>
        <dbReference type="ARBA" id="ARBA00022989"/>
    </source>
</evidence>